<dbReference type="InterPro" id="IPR049704">
    <property type="entry name" value="Aminotrans_3_PPA_site"/>
</dbReference>
<dbReference type="PROSITE" id="PS00600">
    <property type="entry name" value="AA_TRANSFER_CLASS_3"/>
    <property type="match status" value="1"/>
</dbReference>
<evidence type="ECO:0000256" key="5">
    <source>
        <dbReference type="ARBA" id="ARBA00022898"/>
    </source>
</evidence>
<dbReference type="SUPFAM" id="SSF53383">
    <property type="entry name" value="PLP-dependent transferases"/>
    <property type="match status" value="1"/>
</dbReference>
<evidence type="ECO:0000256" key="3">
    <source>
        <dbReference type="ARBA" id="ARBA00022576"/>
    </source>
</evidence>
<dbReference type="PANTHER" id="PTHR11986">
    <property type="entry name" value="AMINOTRANSFERASE CLASS III"/>
    <property type="match status" value="1"/>
</dbReference>
<comment type="caution">
    <text evidence="7">The sequence shown here is derived from an EMBL/GenBank/DDBJ whole genome shotgun (WGS) entry which is preliminary data.</text>
</comment>
<protein>
    <submittedName>
        <fullName evidence="7">4-aminobutyrate--2-oxoglutarate transaminase</fullName>
        <ecNumber evidence="7">2.6.1.19</ecNumber>
    </submittedName>
</protein>
<dbReference type="InterPro" id="IPR015424">
    <property type="entry name" value="PyrdxlP-dep_Trfase"/>
</dbReference>
<keyword evidence="8" id="KW-1185">Reference proteome</keyword>
<dbReference type="NCBIfam" id="TIGR00700">
    <property type="entry name" value="GABAtrnsam"/>
    <property type="match status" value="1"/>
</dbReference>
<dbReference type="PIRSF" id="PIRSF000521">
    <property type="entry name" value="Transaminase_4ab_Lys_Orn"/>
    <property type="match status" value="1"/>
</dbReference>
<evidence type="ECO:0000256" key="6">
    <source>
        <dbReference type="RuleBase" id="RU003560"/>
    </source>
</evidence>
<comment type="similarity">
    <text evidence="2 6">Belongs to the class-III pyridoxal-phosphate-dependent aminotransferase family.</text>
</comment>
<dbReference type="CDD" id="cd00610">
    <property type="entry name" value="OAT_like"/>
    <property type="match status" value="1"/>
</dbReference>
<reference evidence="7 8" key="1">
    <citation type="submission" date="2022-10" db="EMBL/GenBank/DDBJ databases">
        <title>Marinomonas transparenta sp. nov. and Marinomonas sargassi sp. nov., isolated from marine alga (Sargassum natans (L.) Gaillon).</title>
        <authorList>
            <person name="Wang Y."/>
        </authorList>
    </citation>
    <scope>NUCLEOTIDE SEQUENCE [LARGE SCALE GENOMIC DNA]</scope>
    <source>
        <strain evidence="7 8">C2222</strain>
    </source>
</reference>
<dbReference type="EMBL" id="JAOVZB010000005">
    <property type="protein sequence ID" value="MCV2403543.1"/>
    <property type="molecule type" value="Genomic_DNA"/>
</dbReference>
<name>A0ABT2YUH1_9GAMM</name>
<evidence type="ECO:0000313" key="8">
    <source>
        <dbReference type="Proteomes" id="UP001209713"/>
    </source>
</evidence>
<dbReference type="InterPro" id="IPR005814">
    <property type="entry name" value="Aminotrans_3"/>
</dbReference>
<dbReference type="EC" id="2.6.1.19" evidence="7"/>
<dbReference type="InterPro" id="IPR015421">
    <property type="entry name" value="PyrdxlP-dep_Trfase_major"/>
</dbReference>
<organism evidence="7 8">
    <name type="scientific">Marinomonas sargassi</name>
    <dbReference type="NCBI Taxonomy" id="2984494"/>
    <lineage>
        <taxon>Bacteria</taxon>
        <taxon>Pseudomonadati</taxon>
        <taxon>Pseudomonadota</taxon>
        <taxon>Gammaproteobacteria</taxon>
        <taxon>Oceanospirillales</taxon>
        <taxon>Oceanospirillaceae</taxon>
        <taxon>Marinomonas</taxon>
    </lineage>
</organism>
<dbReference type="Gene3D" id="3.40.640.10">
    <property type="entry name" value="Type I PLP-dependent aspartate aminotransferase-like (Major domain)"/>
    <property type="match status" value="1"/>
</dbReference>
<evidence type="ECO:0000256" key="4">
    <source>
        <dbReference type="ARBA" id="ARBA00022679"/>
    </source>
</evidence>
<dbReference type="Gene3D" id="3.90.1150.10">
    <property type="entry name" value="Aspartate Aminotransferase, domain 1"/>
    <property type="match status" value="1"/>
</dbReference>
<evidence type="ECO:0000313" key="7">
    <source>
        <dbReference type="EMBL" id="MCV2403543.1"/>
    </source>
</evidence>
<dbReference type="Proteomes" id="UP001209713">
    <property type="component" value="Unassembled WGS sequence"/>
</dbReference>
<keyword evidence="5 6" id="KW-0663">Pyridoxal phosphate</keyword>
<dbReference type="InterPro" id="IPR050103">
    <property type="entry name" value="Class-III_PLP-dep_AT"/>
</dbReference>
<dbReference type="Pfam" id="PF00202">
    <property type="entry name" value="Aminotran_3"/>
    <property type="match status" value="1"/>
</dbReference>
<dbReference type="InterPro" id="IPR015422">
    <property type="entry name" value="PyrdxlP-dep_Trfase_small"/>
</dbReference>
<dbReference type="PANTHER" id="PTHR11986:SF79">
    <property type="entry name" value="ACETYLORNITHINE AMINOTRANSFERASE, MITOCHONDRIAL"/>
    <property type="match status" value="1"/>
</dbReference>
<gene>
    <name evidence="7" type="primary">gabT</name>
    <name evidence="7" type="ORF">OFY17_11735</name>
</gene>
<dbReference type="GO" id="GO:0034386">
    <property type="term" value="F:4-aminobutyrate:2-oxoglutarate transaminase activity"/>
    <property type="evidence" value="ECO:0007669"/>
    <property type="project" value="UniProtKB-EC"/>
</dbReference>
<dbReference type="InterPro" id="IPR004632">
    <property type="entry name" value="4NH2But_aminotransferase_bac"/>
</dbReference>
<comment type="cofactor">
    <cofactor evidence="1">
        <name>pyridoxal 5'-phosphate</name>
        <dbReference type="ChEBI" id="CHEBI:597326"/>
    </cofactor>
</comment>
<keyword evidence="3 7" id="KW-0032">Aminotransferase</keyword>
<keyword evidence="4 7" id="KW-0808">Transferase</keyword>
<accession>A0ABT2YUH1</accession>
<sequence>MKNTELQQRKEAAMARGQGNMAPVYVERALNAELWDVEGKRHIDFGAGIAVVNTGHNHPKVKAAVQQQVEHFTHTCVMVSPYESAVALAEKLNAAAPGETPKKSIFVTTGAEAVENCVKIARSYTGRPGVIAFNAGFHGRTNMTMGLTGKVAPYKVGFGPFPNDIYHVAFPNDYLGISEEQALNELKMRFSCDIEASQVAAIIIEPIQGEGGFYKASASFLQSLRTICDEHGILLILDEIQTGFARTGTLFCHEQAGIEADLMTAAKGIAGGFPIAAVVGKAEIMDAPHPGGLGGTYGGSPVGCAAGLAVFDVIEEEQLCRRAEQVGQRFVQHLKKLQTEYPEIIGDLRQTGAMIAIELVKRGDVKQPNTELTKALSAKAAEHGLVLLSCGIRGNVIRFLPALTIEMSIIDEGMDIFTRCFKSLV</sequence>
<evidence type="ECO:0000256" key="1">
    <source>
        <dbReference type="ARBA" id="ARBA00001933"/>
    </source>
</evidence>
<dbReference type="RefSeq" id="WP_263530922.1">
    <property type="nucleotide sequence ID" value="NZ_JAOVZB010000005.1"/>
</dbReference>
<proteinExistence type="inferred from homology"/>
<evidence type="ECO:0000256" key="2">
    <source>
        <dbReference type="ARBA" id="ARBA00008954"/>
    </source>
</evidence>